<dbReference type="Pfam" id="PF01395">
    <property type="entry name" value="PBP_GOBP"/>
    <property type="match status" value="1"/>
</dbReference>
<dbReference type="AlphaFoldDB" id="A0A0L0CHI0"/>
<dbReference type="InterPro" id="IPR006170">
    <property type="entry name" value="PBP/GOBP"/>
</dbReference>
<protein>
    <submittedName>
        <fullName evidence="5">Uncharacterized protein</fullName>
    </submittedName>
</protein>
<dbReference type="OrthoDB" id="6622484at2759"/>
<dbReference type="STRING" id="7375.A0A0L0CHI0"/>
<evidence type="ECO:0000256" key="4">
    <source>
        <dbReference type="SAM" id="SignalP"/>
    </source>
</evidence>
<keyword evidence="6" id="KW-1185">Reference proteome</keyword>
<proteinExistence type="inferred from homology"/>
<dbReference type="InterPro" id="IPR052295">
    <property type="entry name" value="Odorant-binding_protein"/>
</dbReference>
<dbReference type="SUPFAM" id="SSF47565">
    <property type="entry name" value="Insect pheromone/odorant-binding proteins"/>
    <property type="match status" value="1"/>
</dbReference>
<name>A0A0L0CHI0_LUCCU</name>
<comment type="similarity">
    <text evidence="2">Belongs to the PBP/GOBP family.</text>
</comment>
<comment type="subcellular location">
    <subcellularLocation>
        <location evidence="1">Secreted</location>
    </subcellularLocation>
</comment>
<organism evidence="5 6">
    <name type="scientific">Lucilia cuprina</name>
    <name type="common">Green bottle fly</name>
    <name type="synonym">Australian sheep blowfly</name>
    <dbReference type="NCBI Taxonomy" id="7375"/>
    <lineage>
        <taxon>Eukaryota</taxon>
        <taxon>Metazoa</taxon>
        <taxon>Ecdysozoa</taxon>
        <taxon>Arthropoda</taxon>
        <taxon>Hexapoda</taxon>
        <taxon>Insecta</taxon>
        <taxon>Pterygota</taxon>
        <taxon>Neoptera</taxon>
        <taxon>Endopterygota</taxon>
        <taxon>Diptera</taxon>
        <taxon>Brachycera</taxon>
        <taxon>Muscomorpha</taxon>
        <taxon>Oestroidea</taxon>
        <taxon>Calliphoridae</taxon>
        <taxon>Luciliinae</taxon>
        <taxon>Lucilia</taxon>
    </lineage>
</organism>
<evidence type="ECO:0000256" key="3">
    <source>
        <dbReference type="ARBA" id="ARBA00022525"/>
    </source>
</evidence>
<accession>A0A0L0CHI0</accession>
<dbReference type="GO" id="GO:0005576">
    <property type="term" value="C:extracellular region"/>
    <property type="evidence" value="ECO:0007669"/>
    <property type="project" value="UniProtKB-SubCell"/>
</dbReference>
<reference evidence="5 6" key="1">
    <citation type="journal article" date="2015" name="Nat. Commun.">
        <title>Lucilia cuprina genome unlocks parasitic fly biology to underpin future interventions.</title>
        <authorList>
            <person name="Anstead C.A."/>
            <person name="Korhonen P.K."/>
            <person name="Young N.D."/>
            <person name="Hall R.S."/>
            <person name="Jex A.R."/>
            <person name="Murali S.C."/>
            <person name="Hughes D.S."/>
            <person name="Lee S.F."/>
            <person name="Perry T."/>
            <person name="Stroehlein A.J."/>
            <person name="Ansell B.R."/>
            <person name="Breugelmans B."/>
            <person name="Hofmann A."/>
            <person name="Qu J."/>
            <person name="Dugan S."/>
            <person name="Lee S.L."/>
            <person name="Chao H."/>
            <person name="Dinh H."/>
            <person name="Han Y."/>
            <person name="Doddapaneni H.V."/>
            <person name="Worley K.C."/>
            <person name="Muzny D.M."/>
            <person name="Ioannidis P."/>
            <person name="Waterhouse R.M."/>
            <person name="Zdobnov E.M."/>
            <person name="James P.J."/>
            <person name="Bagnall N.H."/>
            <person name="Kotze A.C."/>
            <person name="Gibbs R.A."/>
            <person name="Richards S."/>
            <person name="Batterham P."/>
            <person name="Gasser R.B."/>
        </authorList>
    </citation>
    <scope>NUCLEOTIDE SEQUENCE [LARGE SCALE GENOMIC DNA]</scope>
    <source>
        <strain evidence="5 6">LS</strain>
        <tissue evidence="5">Full body</tissue>
    </source>
</reference>
<evidence type="ECO:0000256" key="2">
    <source>
        <dbReference type="ARBA" id="ARBA00008098"/>
    </source>
</evidence>
<dbReference type="GO" id="GO:0005549">
    <property type="term" value="F:odorant binding"/>
    <property type="evidence" value="ECO:0007669"/>
    <property type="project" value="InterPro"/>
</dbReference>
<evidence type="ECO:0000313" key="5">
    <source>
        <dbReference type="EMBL" id="KNC30929.1"/>
    </source>
</evidence>
<comment type="caution">
    <text evidence="5">The sequence shown here is derived from an EMBL/GenBank/DDBJ whole genome shotgun (WGS) entry which is preliminary data.</text>
</comment>
<gene>
    <name evidence="5" type="ORF">FF38_09276</name>
</gene>
<dbReference type="InterPro" id="IPR036728">
    <property type="entry name" value="PBP_GOBP_sf"/>
</dbReference>
<dbReference type="Proteomes" id="UP000037069">
    <property type="component" value="Unassembled WGS sequence"/>
</dbReference>
<evidence type="ECO:0000313" key="6">
    <source>
        <dbReference type="Proteomes" id="UP000037069"/>
    </source>
</evidence>
<dbReference type="PANTHER" id="PTHR21066:SF17">
    <property type="entry name" value="AGAP011368-PA"/>
    <property type="match status" value="1"/>
</dbReference>
<keyword evidence="3" id="KW-0964">Secreted</keyword>
<feature type="chain" id="PRO_5005536340" evidence="4">
    <location>
        <begin position="18"/>
        <end position="255"/>
    </location>
</feature>
<dbReference type="Gene3D" id="1.10.238.270">
    <property type="match status" value="1"/>
</dbReference>
<keyword evidence="4" id="KW-0732">Signal</keyword>
<sequence length="255" mass="29503">MLKFLIVLTLAVVAIKAYDFSDVDYNQFLFDEFEFLNEDVALSRQRRDAEVTPTGDKKECGGKWKKDFACCVGDKLDMEHVKQMKEVKKQCAMKLRANNSDVENFDPFDCEKMSRIKQLIICEGECFARAINVLDESGKLNREAIIKRFADHMVVESDWKKAAYEGYVDKCLAQVEAKQQEVKEPQCSTAPMEFHHCIWGEFINGCPADLRIDSHKCNRMRERHAQGTAYFLNKHLLHGFLHHSHRGQSSEQNEK</sequence>
<feature type="signal peptide" evidence="4">
    <location>
        <begin position="1"/>
        <end position="17"/>
    </location>
</feature>
<dbReference type="PANTHER" id="PTHR21066">
    <property type="entry name" value="ODORANT-BINDING PROTEIN 59A-RELATED"/>
    <property type="match status" value="1"/>
</dbReference>
<evidence type="ECO:0000256" key="1">
    <source>
        <dbReference type="ARBA" id="ARBA00004613"/>
    </source>
</evidence>
<dbReference type="OMA" id="HKCCNDA"/>
<dbReference type="EMBL" id="JRES01000484">
    <property type="protein sequence ID" value="KNC30929.1"/>
    <property type="molecule type" value="Genomic_DNA"/>
</dbReference>